<gene>
    <name evidence="1" type="ORF">CK203_008176</name>
</gene>
<comment type="caution">
    <text evidence="1">The sequence shown here is derived from an EMBL/GenBank/DDBJ whole genome shotgun (WGS) entry which is preliminary data.</text>
</comment>
<evidence type="ECO:0000313" key="2">
    <source>
        <dbReference type="Proteomes" id="UP000288805"/>
    </source>
</evidence>
<reference evidence="1 2" key="1">
    <citation type="journal article" date="2018" name="PLoS Genet.">
        <title>Population sequencing reveals clonal diversity and ancestral inbreeding in the grapevine cultivar Chardonnay.</title>
        <authorList>
            <person name="Roach M.J."/>
            <person name="Johnson D.L."/>
            <person name="Bohlmann J."/>
            <person name="van Vuuren H.J."/>
            <person name="Jones S.J."/>
            <person name="Pretorius I.S."/>
            <person name="Schmidt S.A."/>
            <person name="Borneman A.R."/>
        </authorList>
    </citation>
    <scope>NUCLEOTIDE SEQUENCE [LARGE SCALE GENOMIC DNA]</scope>
    <source>
        <strain evidence="2">cv. Chardonnay</strain>
        <tissue evidence="1">Leaf</tissue>
    </source>
</reference>
<sequence>MLIANETIDSILKSKGGAILCKLDIEKASRGLRQGGERGEEAISGLKVNLDKSELIPIGNVENVEEFASELDCKVESLLSTYLGMLLDAPFKSVAAWDGGGQIEAEVDSEKFPMGKWGHPGQRPHLVRWAIVCLDKRKGGLGGQEPFYAQQGPPLQMELALCE</sequence>
<dbReference type="EMBL" id="QGNW01000002">
    <property type="protein sequence ID" value="RVX22803.1"/>
    <property type="molecule type" value="Genomic_DNA"/>
</dbReference>
<organism evidence="1 2">
    <name type="scientific">Vitis vinifera</name>
    <name type="common">Grape</name>
    <dbReference type="NCBI Taxonomy" id="29760"/>
    <lineage>
        <taxon>Eukaryota</taxon>
        <taxon>Viridiplantae</taxon>
        <taxon>Streptophyta</taxon>
        <taxon>Embryophyta</taxon>
        <taxon>Tracheophyta</taxon>
        <taxon>Spermatophyta</taxon>
        <taxon>Magnoliopsida</taxon>
        <taxon>eudicotyledons</taxon>
        <taxon>Gunneridae</taxon>
        <taxon>Pentapetalae</taxon>
        <taxon>rosids</taxon>
        <taxon>Vitales</taxon>
        <taxon>Vitaceae</taxon>
        <taxon>Viteae</taxon>
        <taxon>Vitis</taxon>
    </lineage>
</organism>
<evidence type="ECO:0000313" key="1">
    <source>
        <dbReference type="EMBL" id="RVX22803.1"/>
    </source>
</evidence>
<accession>A0A438KNM6</accession>
<dbReference type="AlphaFoldDB" id="A0A438KNM6"/>
<name>A0A438KNM6_VITVI</name>
<proteinExistence type="predicted"/>
<dbReference type="Proteomes" id="UP000288805">
    <property type="component" value="Unassembled WGS sequence"/>
</dbReference>
<protein>
    <submittedName>
        <fullName evidence="1">Uncharacterized protein</fullName>
    </submittedName>
</protein>